<proteinExistence type="predicted"/>
<dbReference type="EMBL" id="MLYV02000954">
    <property type="protein sequence ID" value="PSR74857.1"/>
    <property type="molecule type" value="Genomic_DNA"/>
</dbReference>
<dbReference type="STRING" id="98765.A0A2R6NRE0"/>
<dbReference type="SUPFAM" id="SSF50998">
    <property type="entry name" value="Quinoprotein alcohol dehydrogenase-like"/>
    <property type="match status" value="1"/>
</dbReference>
<evidence type="ECO:0000313" key="2">
    <source>
        <dbReference type="Proteomes" id="UP000186601"/>
    </source>
</evidence>
<dbReference type="InterPro" id="IPR015943">
    <property type="entry name" value="WD40/YVTN_repeat-like_dom_sf"/>
</dbReference>
<protein>
    <submittedName>
        <fullName evidence="1">Uncharacterized protein</fullName>
    </submittedName>
</protein>
<gene>
    <name evidence="1" type="ORF">PHLCEN_2v9500</name>
</gene>
<dbReference type="OrthoDB" id="2752320at2759"/>
<evidence type="ECO:0000313" key="1">
    <source>
        <dbReference type="EMBL" id="PSR74857.1"/>
    </source>
</evidence>
<sequence length="313" mass="34198">MQSLHYMEKWEKQSTNEDHFDNLRLVGFSPCGTLIAFGGESGLLLVTACDGVLKAVVRHASSSLVALEWCSPGLETVIGAFENGTIMSISLSEEELVANVSVTEGLSLNKVAVTQDGSRLASASSCNIWTWKQINEGEWKPCKFLSSPGNARNNARDDPPVVITSVHWEDALCGRLLVSYQFHGVVYGILQVLSNPSYSVVTSSQGYGMRIPRQSAALSCLKQSSGSLSPDRHYLAVVRPSTTNHKKSAIDVLNITKPQQNIVIETQRTLDGVVLFVHDGEAVLAEWDEGKVRLWQRVTGKRLQTLNHSGECA</sequence>
<dbReference type="AlphaFoldDB" id="A0A2R6NRE0"/>
<organism evidence="1 2">
    <name type="scientific">Hermanssonia centrifuga</name>
    <dbReference type="NCBI Taxonomy" id="98765"/>
    <lineage>
        <taxon>Eukaryota</taxon>
        <taxon>Fungi</taxon>
        <taxon>Dikarya</taxon>
        <taxon>Basidiomycota</taxon>
        <taxon>Agaricomycotina</taxon>
        <taxon>Agaricomycetes</taxon>
        <taxon>Polyporales</taxon>
        <taxon>Meruliaceae</taxon>
        <taxon>Hermanssonia</taxon>
    </lineage>
</organism>
<dbReference type="Proteomes" id="UP000186601">
    <property type="component" value="Unassembled WGS sequence"/>
</dbReference>
<comment type="caution">
    <text evidence="1">The sequence shown here is derived from an EMBL/GenBank/DDBJ whole genome shotgun (WGS) entry which is preliminary data.</text>
</comment>
<dbReference type="InterPro" id="IPR011047">
    <property type="entry name" value="Quinoprotein_ADH-like_sf"/>
</dbReference>
<keyword evidence="2" id="KW-1185">Reference proteome</keyword>
<dbReference type="Gene3D" id="2.130.10.10">
    <property type="entry name" value="YVTN repeat-like/Quinoprotein amine dehydrogenase"/>
    <property type="match status" value="1"/>
</dbReference>
<reference evidence="1 2" key="1">
    <citation type="submission" date="2018-02" db="EMBL/GenBank/DDBJ databases">
        <title>Genome sequence of the basidiomycete white-rot fungus Phlebia centrifuga.</title>
        <authorList>
            <person name="Granchi Z."/>
            <person name="Peng M."/>
            <person name="de Vries R.P."/>
            <person name="Hilden K."/>
            <person name="Makela M.R."/>
            <person name="Grigoriev I."/>
            <person name="Riley R."/>
        </authorList>
    </citation>
    <scope>NUCLEOTIDE SEQUENCE [LARGE SCALE GENOMIC DNA]</scope>
    <source>
        <strain evidence="1 2">FBCC195</strain>
    </source>
</reference>
<accession>A0A2R6NRE0</accession>
<name>A0A2R6NRE0_9APHY</name>